<feature type="chain" id="PRO_5041420273" evidence="1">
    <location>
        <begin position="18"/>
        <end position="120"/>
    </location>
</feature>
<feature type="non-terminal residue" evidence="2">
    <location>
        <position position="120"/>
    </location>
</feature>
<evidence type="ECO:0000313" key="3">
    <source>
        <dbReference type="Proteomes" id="UP001177023"/>
    </source>
</evidence>
<accession>A0AA36C8V2</accession>
<keyword evidence="3" id="KW-1185">Reference proteome</keyword>
<organism evidence="2 3">
    <name type="scientific">Mesorhabditis spiculigera</name>
    <dbReference type="NCBI Taxonomy" id="96644"/>
    <lineage>
        <taxon>Eukaryota</taxon>
        <taxon>Metazoa</taxon>
        <taxon>Ecdysozoa</taxon>
        <taxon>Nematoda</taxon>
        <taxon>Chromadorea</taxon>
        <taxon>Rhabditida</taxon>
        <taxon>Rhabditina</taxon>
        <taxon>Rhabditomorpha</taxon>
        <taxon>Rhabditoidea</taxon>
        <taxon>Rhabditidae</taxon>
        <taxon>Mesorhabditinae</taxon>
        <taxon>Mesorhabditis</taxon>
    </lineage>
</organism>
<keyword evidence="1" id="KW-0732">Signal</keyword>
<evidence type="ECO:0000313" key="2">
    <source>
        <dbReference type="EMBL" id="CAJ0563842.1"/>
    </source>
</evidence>
<sequence>MIFRSLAVFLVLSVSRGLTLQCDLNEFNKCLYKEQFAYLDSDSSLDRFGKLNCQFWPDSAANCSECVKAYANYRQEKFCNGREFVEKKANDAENQRNQLQNNCGAFQTFVDCSVAERDVK</sequence>
<gene>
    <name evidence="2" type="ORF">MSPICULIGERA_LOCUS2571</name>
</gene>
<comment type="caution">
    <text evidence="2">The sequence shown here is derived from an EMBL/GenBank/DDBJ whole genome shotgun (WGS) entry which is preliminary data.</text>
</comment>
<dbReference type="EMBL" id="CATQJA010000751">
    <property type="protein sequence ID" value="CAJ0563842.1"/>
    <property type="molecule type" value="Genomic_DNA"/>
</dbReference>
<proteinExistence type="predicted"/>
<dbReference type="AlphaFoldDB" id="A0AA36C8V2"/>
<dbReference type="Proteomes" id="UP001177023">
    <property type="component" value="Unassembled WGS sequence"/>
</dbReference>
<protein>
    <submittedName>
        <fullName evidence="2">Uncharacterized protein</fullName>
    </submittedName>
</protein>
<reference evidence="2" key="1">
    <citation type="submission" date="2023-06" db="EMBL/GenBank/DDBJ databases">
        <authorList>
            <person name="Delattre M."/>
        </authorList>
    </citation>
    <scope>NUCLEOTIDE SEQUENCE</scope>
    <source>
        <strain evidence="2">AF72</strain>
    </source>
</reference>
<feature type="signal peptide" evidence="1">
    <location>
        <begin position="1"/>
        <end position="17"/>
    </location>
</feature>
<evidence type="ECO:0000256" key="1">
    <source>
        <dbReference type="SAM" id="SignalP"/>
    </source>
</evidence>
<name>A0AA36C8V2_9BILA</name>